<keyword evidence="5" id="KW-1185">Reference proteome</keyword>
<dbReference type="HOGENOM" id="CLU_026695_2_0_5"/>
<evidence type="ECO:0000256" key="1">
    <source>
        <dbReference type="SAM" id="MobiDB-lite"/>
    </source>
</evidence>
<dbReference type="SUPFAM" id="SSF52266">
    <property type="entry name" value="SGNH hydrolase"/>
    <property type="match status" value="1"/>
</dbReference>
<dbReference type="EMBL" id="HG966617">
    <property type="protein sequence ID" value="CDO59034.1"/>
    <property type="molecule type" value="Genomic_DNA"/>
</dbReference>
<accession>X5ME43</accession>
<evidence type="ECO:0000313" key="5">
    <source>
        <dbReference type="Proteomes" id="UP000032160"/>
    </source>
</evidence>
<feature type="region of interest" description="Disordered" evidence="1">
    <location>
        <begin position="430"/>
        <end position="451"/>
    </location>
</feature>
<dbReference type="GO" id="GO:0016788">
    <property type="term" value="F:hydrolase activity, acting on ester bonds"/>
    <property type="evidence" value="ECO:0007669"/>
    <property type="project" value="UniProtKB-ARBA"/>
</dbReference>
<reference evidence="4 5" key="1">
    <citation type="journal article" date="2014" name="Front. Genet.">
        <title>Genome and metabolic network of "Candidatus Phaeomarinobacter ectocarpi" Ec32, a new candidate genus of Alphaproteobacteria frequently associated with brown algae.</title>
        <authorList>
            <person name="Dittami S.M."/>
            <person name="Barbeyron T."/>
            <person name="Boyen C."/>
            <person name="Cambefort J."/>
            <person name="Collet G."/>
            <person name="Delage L."/>
            <person name="Gobet A."/>
            <person name="Groisillier A."/>
            <person name="Leblanc C."/>
            <person name="Michel G."/>
            <person name="Scornet D."/>
            <person name="Siegel A."/>
            <person name="Tapia J.E."/>
            <person name="Tonon T."/>
        </authorList>
    </citation>
    <scope>NUCLEOTIDE SEQUENCE [LARGE SCALE GENOMIC DNA]</scope>
    <source>
        <strain evidence="4 5">Ec32</strain>
    </source>
</reference>
<dbReference type="Gene3D" id="2.60.120.1360">
    <property type="match status" value="1"/>
</dbReference>
<keyword evidence="2" id="KW-0732">Signal</keyword>
<proteinExistence type="predicted"/>
<sequence length="451" mass="48299">MIFLSLRRAAAAAAFASVSLGLMGAGAPQTTFVPISNPAGLAAFFDAQASGSDVRILHIGDSHIARDTFSGDLRTLFAARDKAGSRGMLPAGNVYPFYTARGVEIDMSDGWDVVRARNEEAPGPFGVMNARVAAEAGTSPWIALSGFETPVERLLIGYQRQPEGGVLQVHVDSRIHAVPTSGEQGFAFAALPVRKGTQIVRIAAAGDGPVALFSLVLEADVGGAVLSNSGWPGATAEIMARWDDDLLRMELGRLDPDLIIVGYGTNEGFDDKLDLGDYEAVLRAQLVRLKRFAPDASILLTGGPDGTRLPHYADTDAREPHEWSCAPLNEAERQQYVDLIAEESETLLRWHDAPQLSAVLALQKRLALEMGAAHWDWRAAMGGACAVHQWRLAEDPQLARPDHVHLTGDGYKASASALFEAMNGAFVARQGDREGQPVPDRDKSGSGVTRD</sequence>
<dbReference type="InterPro" id="IPR013830">
    <property type="entry name" value="SGNH_hydro"/>
</dbReference>
<dbReference type="STRING" id="1458461.BN1012_Phect820"/>
<organism evidence="4 5">
    <name type="scientific">Candidatus Phaeomarinibacter ectocarpi</name>
    <dbReference type="NCBI Taxonomy" id="1458461"/>
    <lineage>
        <taxon>Bacteria</taxon>
        <taxon>Pseudomonadati</taxon>
        <taxon>Pseudomonadota</taxon>
        <taxon>Alphaproteobacteria</taxon>
        <taxon>Hyphomicrobiales</taxon>
        <taxon>Parvibaculaceae</taxon>
        <taxon>Candidatus Phaeomarinibacter</taxon>
    </lineage>
</organism>
<evidence type="ECO:0000256" key="2">
    <source>
        <dbReference type="SAM" id="SignalP"/>
    </source>
</evidence>
<dbReference type="PATRIC" id="fig|1458461.3.peg.820"/>
<name>X5ME43_9HYPH</name>
<dbReference type="AlphaFoldDB" id="X5ME43"/>
<feature type="chain" id="PRO_5004960016" evidence="2">
    <location>
        <begin position="25"/>
        <end position="451"/>
    </location>
</feature>
<evidence type="ECO:0000313" key="4">
    <source>
        <dbReference type="EMBL" id="CDO59034.1"/>
    </source>
</evidence>
<dbReference type="Pfam" id="PF13472">
    <property type="entry name" value="Lipase_GDSL_2"/>
    <property type="match status" value="1"/>
</dbReference>
<feature type="domain" description="SGNH hydrolase-type esterase" evidence="3">
    <location>
        <begin position="206"/>
        <end position="413"/>
    </location>
</feature>
<evidence type="ECO:0000259" key="3">
    <source>
        <dbReference type="Pfam" id="PF13472"/>
    </source>
</evidence>
<gene>
    <name evidence="4" type="ORF">BN1012_Phect820</name>
</gene>
<dbReference type="Gene3D" id="3.40.50.1110">
    <property type="entry name" value="SGNH hydrolase"/>
    <property type="match status" value="1"/>
</dbReference>
<dbReference type="KEGG" id="pect:BN1012_Phect820"/>
<feature type="signal peptide" evidence="2">
    <location>
        <begin position="1"/>
        <end position="24"/>
    </location>
</feature>
<protein>
    <submittedName>
        <fullName evidence="4">Putative periplasmic protein</fullName>
    </submittedName>
</protein>
<dbReference type="RefSeq" id="WP_043949812.1">
    <property type="nucleotide sequence ID" value="NZ_HG966617.1"/>
</dbReference>
<dbReference type="OrthoDB" id="7985403at2"/>
<dbReference type="Proteomes" id="UP000032160">
    <property type="component" value="Chromosome I"/>
</dbReference>
<dbReference type="InterPro" id="IPR036514">
    <property type="entry name" value="SGNH_hydro_sf"/>
</dbReference>